<feature type="non-terminal residue" evidence="1">
    <location>
        <position position="62"/>
    </location>
</feature>
<accession>A0AAP3EL17</accession>
<dbReference type="EMBL" id="JAOVKC010001158">
    <property type="protein sequence ID" value="MCV5626083.1"/>
    <property type="molecule type" value="Genomic_DNA"/>
</dbReference>
<protein>
    <submittedName>
        <fullName evidence="1">Uncharacterized protein</fullName>
    </submittedName>
</protein>
<reference evidence="1" key="1">
    <citation type="submission" date="2023-06" db="EMBL/GenBank/DDBJ databases">
        <title>Deciphering the underlying mechanisms mediating the transmission of blaNDM gene from human to animals in China.</title>
        <authorList>
            <person name="Chen K."/>
            <person name="Chen S."/>
        </authorList>
    </citation>
    <scope>NUCLEOTIDE SEQUENCE</scope>
    <source>
        <strain evidence="1">1199</strain>
    </source>
</reference>
<name>A0AAP3EL17_ECOLX</name>
<proteinExistence type="predicted"/>
<comment type="caution">
    <text evidence="1">The sequence shown here is derived from an EMBL/GenBank/DDBJ whole genome shotgun (WGS) entry which is preliminary data.</text>
</comment>
<dbReference type="AlphaFoldDB" id="A0AAP3EL17"/>
<gene>
    <name evidence="1" type="ORF">OFN31_31110</name>
</gene>
<sequence>MSVILLRFIELLGQQAAPLGKLLPGDPAQWFTGLMCPQGIKVTEGRWRGLALMSFALGRMFP</sequence>
<evidence type="ECO:0000313" key="1">
    <source>
        <dbReference type="EMBL" id="MCV5626083.1"/>
    </source>
</evidence>
<evidence type="ECO:0000313" key="2">
    <source>
        <dbReference type="Proteomes" id="UP001208624"/>
    </source>
</evidence>
<dbReference type="Proteomes" id="UP001208624">
    <property type="component" value="Unassembled WGS sequence"/>
</dbReference>
<organism evidence="1 2">
    <name type="scientific">Escherichia coli</name>
    <dbReference type="NCBI Taxonomy" id="562"/>
    <lineage>
        <taxon>Bacteria</taxon>
        <taxon>Pseudomonadati</taxon>
        <taxon>Pseudomonadota</taxon>
        <taxon>Gammaproteobacteria</taxon>
        <taxon>Enterobacterales</taxon>
        <taxon>Enterobacteriaceae</taxon>
        <taxon>Escherichia</taxon>
    </lineage>
</organism>